<feature type="signal peptide" evidence="2">
    <location>
        <begin position="1"/>
        <end position="19"/>
    </location>
</feature>
<sequence>MKKLFAIAMFLISSNMIFSQEVIALYDKVPGSKPAVKAESSETTNGILRIKNVSQPTLAVYKPEQGKANGTAVVICPGGGYSILAASHEGADIAKLFTSWGITAFVLKYRLPDDAIMQNKTIGPLQDAQRALQLIRQRAGEWGVNPSTVGIMGFSAGGHLAATASTQFAKPVIEAGATEVRPDFSILIYPVISFADTLMHKGSRDNLLGADTSAARIMLYSADRQVGPQTPPAFLVHAGDDKAVPVGNSLAYYTALQKNKVIAEMHIYQQGGHGFGLNNKTTKDQWQERLRNWLQANNWLPASAQ</sequence>
<dbReference type="EMBL" id="JAKLTR010000006">
    <property type="protein sequence ID" value="MCG2614751.1"/>
    <property type="molecule type" value="Genomic_DNA"/>
</dbReference>
<dbReference type="InterPro" id="IPR049492">
    <property type="entry name" value="BD-FAE-like_dom"/>
</dbReference>
<keyword evidence="2" id="KW-0732">Signal</keyword>
<comment type="caution">
    <text evidence="4">The sequence shown here is derived from an EMBL/GenBank/DDBJ whole genome shotgun (WGS) entry which is preliminary data.</text>
</comment>
<organism evidence="4 5">
    <name type="scientific">Terrimonas ginsenosidimutans</name>
    <dbReference type="NCBI Taxonomy" id="2908004"/>
    <lineage>
        <taxon>Bacteria</taxon>
        <taxon>Pseudomonadati</taxon>
        <taxon>Bacteroidota</taxon>
        <taxon>Chitinophagia</taxon>
        <taxon>Chitinophagales</taxon>
        <taxon>Chitinophagaceae</taxon>
        <taxon>Terrimonas</taxon>
    </lineage>
</organism>
<dbReference type="PANTHER" id="PTHR48081:SF6">
    <property type="entry name" value="PEPTIDASE S9 PROLYL OLIGOPEPTIDASE CATALYTIC DOMAIN-CONTAINING PROTEIN"/>
    <property type="match status" value="1"/>
</dbReference>
<dbReference type="RefSeq" id="WP_237871473.1">
    <property type="nucleotide sequence ID" value="NZ_JAKLTR010000006.1"/>
</dbReference>
<dbReference type="InterPro" id="IPR050300">
    <property type="entry name" value="GDXG_lipolytic_enzyme"/>
</dbReference>
<dbReference type="Gene3D" id="3.40.50.1820">
    <property type="entry name" value="alpha/beta hydrolase"/>
    <property type="match status" value="1"/>
</dbReference>
<dbReference type="SUPFAM" id="SSF53474">
    <property type="entry name" value="alpha/beta-Hydrolases"/>
    <property type="match status" value="1"/>
</dbReference>
<evidence type="ECO:0000313" key="4">
    <source>
        <dbReference type="EMBL" id="MCG2614751.1"/>
    </source>
</evidence>
<keyword evidence="5" id="KW-1185">Reference proteome</keyword>
<accession>A0ABS9KQZ9</accession>
<evidence type="ECO:0000259" key="3">
    <source>
        <dbReference type="Pfam" id="PF20434"/>
    </source>
</evidence>
<dbReference type="PANTHER" id="PTHR48081">
    <property type="entry name" value="AB HYDROLASE SUPERFAMILY PROTEIN C4A8.06C"/>
    <property type="match status" value="1"/>
</dbReference>
<protein>
    <submittedName>
        <fullName evidence="4">Alpha/beta hydrolase</fullName>
    </submittedName>
</protein>
<feature type="chain" id="PRO_5045837928" evidence="2">
    <location>
        <begin position="20"/>
        <end position="305"/>
    </location>
</feature>
<reference evidence="4" key="1">
    <citation type="submission" date="2022-01" db="EMBL/GenBank/DDBJ databases">
        <authorList>
            <person name="Jo J.-H."/>
            <person name="Im W.-T."/>
        </authorList>
    </citation>
    <scope>NUCLEOTIDE SEQUENCE</scope>
    <source>
        <strain evidence="4">NA20</strain>
    </source>
</reference>
<evidence type="ECO:0000256" key="2">
    <source>
        <dbReference type="SAM" id="SignalP"/>
    </source>
</evidence>
<dbReference type="GO" id="GO:0016787">
    <property type="term" value="F:hydrolase activity"/>
    <property type="evidence" value="ECO:0007669"/>
    <property type="project" value="UniProtKB-KW"/>
</dbReference>
<evidence type="ECO:0000256" key="1">
    <source>
        <dbReference type="ARBA" id="ARBA00022801"/>
    </source>
</evidence>
<keyword evidence="1 4" id="KW-0378">Hydrolase</keyword>
<dbReference type="InterPro" id="IPR029058">
    <property type="entry name" value="AB_hydrolase_fold"/>
</dbReference>
<name>A0ABS9KQZ9_9BACT</name>
<proteinExistence type="predicted"/>
<feature type="domain" description="BD-FAE-like" evidence="3">
    <location>
        <begin position="58"/>
        <end position="255"/>
    </location>
</feature>
<dbReference type="Pfam" id="PF20434">
    <property type="entry name" value="BD-FAE"/>
    <property type="match status" value="1"/>
</dbReference>
<evidence type="ECO:0000313" key="5">
    <source>
        <dbReference type="Proteomes" id="UP001165367"/>
    </source>
</evidence>
<gene>
    <name evidence="4" type="ORF">LZZ85_10685</name>
</gene>
<dbReference type="Proteomes" id="UP001165367">
    <property type="component" value="Unassembled WGS sequence"/>
</dbReference>